<keyword evidence="2" id="KW-1185">Reference proteome</keyword>
<accession>A0A251X7N1</accession>
<dbReference type="EMBL" id="MSLT01000013">
    <property type="protein sequence ID" value="OUD13565.1"/>
    <property type="molecule type" value="Genomic_DNA"/>
</dbReference>
<dbReference type="InterPro" id="IPR046897">
    <property type="entry name" value="ABC-3C_MC6"/>
</dbReference>
<reference evidence="1 2" key="1">
    <citation type="submission" date="2016-12" db="EMBL/GenBank/DDBJ databases">
        <title>Thioflexothrix psekupsii D3 genome sequencing and assembly.</title>
        <authorList>
            <person name="Fomenkov A."/>
            <person name="Vincze T."/>
            <person name="Grabovich M."/>
            <person name="Anton B.P."/>
            <person name="Dubinina G."/>
            <person name="Orlova M."/>
            <person name="Belousova E."/>
            <person name="Roberts R.J."/>
        </authorList>
    </citation>
    <scope>NUCLEOTIDE SEQUENCE [LARGE SCALE GENOMIC DNA]</scope>
    <source>
        <strain evidence="1">D3</strain>
    </source>
</reference>
<name>A0A251X7N1_9GAMM</name>
<dbReference type="Proteomes" id="UP000194798">
    <property type="component" value="Unassembled WGS sequence"/>
</dbReference>
<evidence type="ECO:0000313" key="2">
    <source>
        <dbReference type="Proteomes" id="UP000194798"/>
    </source>
</evidence>
<evidence type="ECO:0000313" key="1">
    <source>
        <dbReference type="EMBL" id="OUD13565.1"/>
    </source>
</evidence>
<gene>
    <name evidence="1" type="ORF">TPSD3_10170</name>
</gene>
<sequence>MFMNLQTQLLPHKHIRFSESFIGLAGCVRQLLKEPRTADEIWHLLNSEDSTWFYKPTFEQVLIAIVILFALGQIKEIENKKLSIILHHETH</sequence>
<dbReference type="AlphaFoldDB" id="A0A251X7N1"/>
<protein>
    <submittedName>
        <fullName evidence="1">Uncharacterized protein</fullName>
    </submittedName>
</protein>
<organism evidence="1 2">
    <name type="scientific">Thioflexithrix psekupsensis</name>
    <dbReference type="NCBI Taxonomy" id="1570016"/>
    <lineage>
        <taxon>Bacteria</taxon>
        <taxon>Pseudomonadati</taxon>
        <taxon>Pseudomonadota</taxon>
        <taxon>Gammaproteobacteria</taxon>
        <taxon>Thiotrichales</taxon>
        <taxon>Thioflexithrix</taxon>
    </lineage>
</organism>
<proteinExistence type="predicted"/>
<comment type="caution">
    <text evidence="1">The sequence shown here is derived from an EMBL/GenBank/DDBJ whole genome shotgun (WGS) entry which is preliminary data.</text>
</comment>
<dbReference type="Pfam" id="PF20293">
    <property type="entry name" value="MC6"/>
    <property type="match status" value="1"/>
</dbReference>